<evidence type="ECO:0000313" key="2">
    <source>
        <dbReference type="Proteomes" id="UP000010931"/>
    </source>
</evidence>
<comment type="caution">
    <text evidence="1">The sequence shown here is derived from an EMBL/GenBank/DDBJ whole genome shotgun (WGS) entry which is preliminary data.</text>
</comment>
<keyword evidence="2" id="KW-1185">Reference proteome</keyword>
<protein>
    <submittedName>
        <fullName evidence="1">Uncharacterized protein</fullName>
    </submittedName>
</protein>
<dbReference type="EMBL" id="AEJB01000361">
    <property type="protein sequence ID" value="ELP66305.1"/>
    <property type="molecule type" value="Genomic_DNA"/>
</dbReference>
<accession>L7F6M0</accession>
<dbReference type="Proteomes" id="UP000010931">
    <property type="component" value="Unassembled WGS sequence"/>
</dbReference>
<organism evidence="1 2">
    <name type="scientific">Streptomyces turgidiscabies (strain Car8)</name>
    <dbReference type="NCBI Taxonomy" id="698760"/>
    <lineage>
        <taxon>Bacteria</taxon>
        <taxon>Bacillati</taxon>
        <taxon>Actinomycetota</taxon>
        <taxon>Actinomycetes</taxon>
        <taxon>Kitasatosporales</taxon>
        <taxon>Streptomycetaceae</taxon>
        <taxon>Streptomyces</taxon>
    </lineage>
</organism>
<dbReference type="STRING" id="85558.T45_07648"/>
<name>L7F6M0_STRT8</name>
<evidence type="ECO:0000313" key="1">
    <source>
        <dbReference type="EMBL" id="ELP66305.1"/>
    </source>
</evidence>
<dbReference type="PATRIC" id="fig|698760.3.peg.5016"/>
<gene>
    <name evidence="1" type="ORF">STRTUCAR8_01476</name>
</gene>
<sequence>MDEEGDLVIEFWGSTDDFFEDTELPKRVLDCDAGVYLEGACAGDGLEALAELAAASIRAVTGNDTQPARTAP</sequence>
<dbReference type="AlphaFoldDB" id="L7F6M0"/>
<proteinExistence type="predicted"/>
<reference evidence="1 2" key="1">
    <citation type="journal article" date="2011" name="Plasmid">
        <title>Streptomyces turgidiscabies Car8 contains a modular pathogenicity island that shares virulence genes with other actinobacterial plant pathogens.</title>
        <authorList>
            <person name="Huguet-Tapia J.C."/>
            <person name="Badger J.H."/>
            <person name="Loria R."/>
            <person name="Pettis G.S."/>
        </authorList>
    </citation>
    <scope>NUCLEOTIDE SEQUENCE [LARGE SCALE GENOMIC DNA]</scope>
    <source>
        <strain evidence="1 2">Car8</strain>
    </source>
</reference>